<dbReference type="GO" id="GO:0052381">
    <property type="term" value="F:tRNA dimethylallyltransferase activity"/>
    <property type="evidence" value="ECO:0007669"/>
    <property type="project" value="UniProtKB-UniRule"/>
</dbReference>
<comment type="function">
    <text evidence="2 10 12">Catalyzes the transfer of a dimethylallyl group onto the adenine at position 37 in tRNAs that read codons beginning with uridine, leading to the formation of N6-(dimethylallyl)adenosine (i(6)A).</text>
</comment>
<keyword evidence="8 10" id="KW-0460">Magnesium</keyword>
<evidence type="ECO:0000256" key="3">
    <source>
        <dbReference type="ARBA" id="ARBA00005842"/>
    </source>
</evidence>
<feature type="region of interest" description="Interaction with substrate tRNA" evidence="10">
    <location>
        <begin position="41"/>
        <end position="44"/>
    </location>
</feature>
<evidence type="ECO:0000256" key="10">
    <source>
        <dbReference type="HAMAP-Rule" id="MF_00185"/>
    </source>
</evidence>
<evidence type="ECO:0000256" key="2">
    <source>
        <dbReference type="ARBA" id="ARBA00003213"/>
    </source>
</evidence>
<comment type="caution">
    <text evidence="10">Lacks conserved residue(s) required for the propagation of feature annotation.</text>
</comment>
<dbReference type="GO" id="GO:0005524">
    <property type="term" value="F:ATP binding"/>
    <property type="evidence" value="ECO:0007669"/>
    <property type="project" value="UniProtKB-UniRule"/>
</dbReference>
<dbReference type="NCBIfam" id="TIGR00174">
    <property type="entry name" value="miaA"/>
    <property type="match status" value="1"/>
</dbReference>
<comment type="caution">
    <text evidence="14">The sequence shown here is derived from an EMBL/GenBank/DDBJ whole genome shotgun (WGS) entry which is preliminary data.</text>
</comment>
<dbReference type="InterPro" id="IPR018022">
    <property type="entry name" value="IPT"/>
</dbReference>
<evidence type="ECO:0000256" key="7">
    <source>
        <dbReference type="ARBA" id="ARBA00022840"/>
    </source>
</evidence>
<keyword evidence="7 10" id="KW-0067">ATP-binding</keyword>
<evidence type="ECO:0000313" key="14">
    <source>
        <dbReference type="EMBL" id="OGZ36904.1"/>
    </source>
</evidence>
<gene>
    <name evidence="10" type="primary">miaA</name>
    <name evidence="14" type="ORF">A3J64_03665</name>
</gene>
<evidence type="ECO:0000313" key="15">
    <source>
        <dbReference type="Proteomes" id="UP000177061"/>
    </source>
</evidence>
<comment type="catalytic activity">
    <reaction evidence="9 10 11">
        <text>adenosine(37) in tRNA + dimethylallyl diphosphate = N(6)-dimethylallyladenosine(37) in tRNA + diphosphate</text>
        <dbReference type="Rhea" id="RHEA:26482"/>
        <dbReference type="Rhea" id="RHEA-COMP:10162"/>
        <dbReference type="Rhea" id="RHEA-COMP:10375"/>
        <dbReference type="ChEBI" id="CHEBI:33019"/>
        <dbReference type="ChEBI" id="CHEBI:57623"/>
        <dbReference type="ChEBI" id="CHEBI:74411"/>
        <dbReference type="ChEBI" id="CHEBI:74415"/>
        <dbReference type="EC" id="2.5.1.75"/>
    </reaction>
</comment>
<proteinExistence type="inferred from homology"/>
<dbReference type="InterPro" id="IPR039657">
    <property type="entry name" value="Dimethylallyltransferase"/>
</dbReference>
<protein>
    <recommendedName>
        <fullName evidence="10">tRNA dimethylallyltransferase</fullName>
        <ecNumber evidence="10">2.5.1.75</ecNumber>
    </recommendedName>
    <alternativeName>
        <fullName evidence="10">Dimethylallyl diphosphate:tRNA dimethylallyltransferase</fullName>
        <shortName evidence="10">DMAPP:tRNA dimethylallyltransferase</shortName>
        <shortName evidence="10">DMATase</shortName>
    </alternativeName>
    <alternativeName>
        <fullName evidence="10">Isopentenyl-diphosphate:tRNA isopentenyltransferase</fullName>
        <shortName evidence="10">IPP transferase</shortName>
        <shortName evidence="10">IPPT</shortName>
        <shortName evidence="10">IPTase</shortName>
    </alternativeName>
</protein>
<feature type="binding site" evidence="10">
    <location>
        <begin position="18"/>
        <end position="23"/>
    </location>
    <ligand>
        <name>substrate</name>
    </ligand>
</feature>
<dbReference type="Gene3D" id="1.10.20.140">
    <property type="match status" value="1"/>
</dbReference>
<dbReference type="AlphaFoldDB" id="A0A1G2FFQ3"/>
<accession>A0A1G2FFQ3</accession>
<dbReference type="Pfam" id="PF01745">
    <property type="entry name" value="IPT"/>
    <property type="match status" value="1"/>
</dbReference>
<dbReference type="EC" id="2.5.1.75" evidence="10"/>
<dbReference type="HAMAP" id="MF_00185">
    <property type="entry name" value="IPP_trans"/>
    <property type="match status" value="1"/>
</dbReference>
<dbReference type="Pfam" id="PF01715">
    <property type="entry name" value="IPPT"/>
    <property type="match status" value="1"/>
</dbReference>
<keyword evidence="4 10" id="KW-0808">Transferase</keyword>
<evidence type="ECO:0000256" key="4">
    <source>
        <dbReference type="ARBA" id="ARBA00022679"/>
    </source>
</evidence>
<evidence type="ECO:0000256" key="1">
    <source>
        <dbReference type="ARBA" id="ARBA00001946"/>
    </source>
</evidence>
<dbReference type="CDD" id="cd02019">
    <property type="entry name" value="NK"/>
    <property type="match status" value="1"/>
</dbReference>
<sequence length="326" mass="37262">MSRPPIKKPPLIVILGPTASGKSALAIKLAKQFNGEIISADSRQVYKEMDIGTAKEEQTGAAPSWGLPLFVSAKSLGSDPREGQTLNLIDIVRPDQEFTLAQYKKLAIKTINDIHKRNKLPFLVGGAGLYIWAVVNNLQIPQIKPQPELRLKLEKEIKRKGIEKAYQKLLKLDPKAKYFVEPNNPRRIIRALEVCLSTGQPFSKQRKKGRPLFSVCQIGLNPPKNVLNKKIDRRTEKMIQAGLIDEVKNLAQKYSFNLPSMSGIGYQEIGQYLRNEIDLEKAKELIKLHTRQYSRRQISWFKRDKRIHWIKNYQEAEKLVKDFLGK</sequence>
<evidence type="ECO:0000256" key="11">
    <source>
        <dbReference type="RuleBase" id="RU003783"/>
    </source>
</evidence>
<dbReference type="STRING" id="1801997.A3J64_03665"/>
<evidence type="ECO:0000256" key="13">
    <source>
        <dbReference type="RuleBase" id="RU003785"/>
    </source>
</evidence>
<evidence type="ECO:0000256" key="8">
    <source>
        <dbReference type="ARBA" id="ARBA00022842"/>
    </source>
</evidence>
<dbReference type="SUPFAM" id="SSF52540">
    <property type="entry name" value="P-loop containing nucleoside triphosphate hydrolases"/>
    <property type="match status" value="1"/>
</dbReference>
<evidence type="ECO:0000256" key="6">
    <source>
        <dbReference type="ARBA" id="ARBA00022741"/>
    </source>
</evidence>
<dbReference type="PANTHER" id="PTHR11088:SF60">
    <property type="entry name" value="TRNA DIMETHYLALLYLTRANSFERASE"/>
    <property type="match status" value="1"/>
</dbReference>
<dbReference type="GO" id="GO:0006400">
    <property type="term" value="P:tRNA modification"/>
    <property type="evidence" value="ECO:0007669"/>
    <property type="project" value="TreeGrafter"/>
</dbReference>
<comment type="subunit">
    <text evidence="10">Monomer.</text>
</comment>
<comment type="cofactor">
    <cofactor evidence="1 10">
        <name>Mg(2+)</name>
        <dbReference type="ChEBI" id="CHEBI:18420"/>
    </cofactor>
</comment>
<evidence type="ECO:0000256" key="9">
    <source>
        <dbReference type="ARBA" id="ARBA00049563"/>
    </source>
</evidence>
<evidence type="ECO:0000256" key="5">
    <source>
        <dbReference type="ARBA" id="ARBA00022694"/>
    </source>
</evidence>
<keyword evidence="6 10" id="KW-0547">Nucleotide-binding</keyword>
<dbReference type="EMBL" id="MHNB01000019">
    <property type="protein sequence ID" value="OGZ36904.1"/>
    <property type="molecule type" value="Genomic_DNA"/>
</dbReference>
<keyword evidence="5 10" id="KW-0819">tRNA processing</keyword>
<dbReference type="Gene3D" id="3.40.50.300">
    <property type="entry name" value="P-loop containing nucleotide triphosphate hydrolases"/>
    <property type="match status" value="1"/>
</dbReference>
<reference evidence="14 15" key="1">
    <citation type="journal article" date="2016" name="Nat. Commun.">
        <title>Thousands of microbial genomes shed light on interconnected biogeochemical processes in an aquifer system.</title>
        <authorList>
            <person name="Anantharaman K."/>
            <person name="Brown C.T."/>
            <person name="Hug L.A."/>
            <person name="Sharon I."/>
            <person name="Castelle C.J."/>
            <person name="Probst A.J."/>
            <person name="Thomas B.C."/>
            <person name="Singh A."/>
            <person name="Wilkins M.J."/>
            <person name="Karaoz U."/>
            <person name="Brodie E.L."/>
            <person name="Williams K.H."/>
            <person name="Hubbard S.S."/>
            <person name="Banfield J.F."/>
        </authorList>
    </citation>
    <scope>NUCLEOTIDE SEQUENCE [LARGE SCALE GENOMIC DNA]</scope>
</reference>
<dbReference type="InterPro" id="IPR027417">
    <property type="entry name" value="P-loop_NTPase"/>
</dbReference>
<dbReference type="PANTHER" id="PTHR11088">
    <property type="entry name" value="TRNA DIMETHYLALLYLTRANSFERASE"/>
    <property type="match status" value="1"/>
</dbReference>
<feature type="site" description="Interaction with substrate tRNA" evidence="10">
    <location>
        <position position="150"/>
    </location>
</feature>
<dbReference type="Proteomes" id="UP000177061">
    <property type="component" value="Unassembled WGS sequence"/>
</dbReference>
<organism evidence="14 15">
    <name type="scientific">Candidatus Portnoybacteria bacterium RIFCSPHIGHO2_12_FULL_38_9</name>
    <dbReference type="NCBI Taxonomy" id="1801997"/>
    <lineage>
        <taxon>Bacteria</taxon>
        <taxon>Candidatus Portnoyibacteriota</taxon>
    </lineage>
</organism>
<feature type="binding site" evidence="10">
    <location>
        <begin position="16"/>
        <end position="23"/>
    </location>
    <ligand>
        <name>ATP</name>
        <dbReference type="ChEBI" id="CHEBI:30616"/>
    </ligand>
</feature>
<evidence type="ECO:0000256" key="12">
    <source>
        <dbReference type="RuleBase" id="RU003784"/>
    </source>
</evidence>
<name>A0A1G2FFQ3_9BACT</name>
<comment type="similarity">
    <text evidence="3 10 13">Belongs to the IPP transferase family.</text>
</comment>